<dbReference type="OrthoDB" id="4329349at2759"/>
<feature type="domain" description="Rhodopsin" evidence="8">
    <location>
        <begin position="118"/>
        <end position="201"/>
    </location>
</feature>
<evidence type="ECO:0000256" key="6">
    <source>
        <dbReference type="SAM" id="MobiDB-lite"/>
    </source>
</evidence>
<comment type="subcellular location">
    <subcellularLocation>
        <location evidence="1">Membrane</location>
        <topology evidence="1">Multi-pass membrane protein</topology>
    </subcellularLocation>
</comment>
<reference evidence="9 10" key="1">
    <citation type="journal article" date="2016" name="BMC Genomics">
        <title>Genome sequencing and secondary metabolism of the postharvest pathogen Penicillium griseofulvum.</title>
        <authorList>
            <person name="Banani H."/>
            <person name="Marcet-Houben M."/>
            <person name="Ballester A.R."/>
            <person name="Abbruscato P."/>
            <person name="Gonzalez-Candelas L."/>
            <person name="Gabaldon T."/>
            <person name="Spadaro D."/>
        </authorList>
    </citation>
    <scope>NUCLEOTIDE SEQUENCE [LARGE SCALE GENOMIC DNA]</scope>
    <source>
        <strain evidence="9 10">PG3</strain>
    </source>
</reference>
<evidence type="ECO:0000313" key="10">
    <source>
        <dbReference type="Proteomes" id="UP000070168"/>
    </source>
</evidence>
<comment type="caution">
    <text evidence="9">The sequence shown here is derived from an EMBL/GenBank/DDBJ whole genome shotgun (WGS) entry which is preliminary data.</text>
</comment>
<feature type="transmembrane region" description="Helical" evidence="7">
    <location>
        <begin position="97"/>
        <end position="116"/>
    </location>
</feature>
<dbReference type="PANTHER" id="PTHR33048">
    <property type="entry name" value="PTH11-LIKE INTEGRAL MEMBRANE PROTEIN (AFU_ORTHOLOGUE AFUA_5G11245)"/>
    <property type="match status" value="1"/>
</dbReference>
<feature type="transmembrane region" description="Helical" evidence="7">
    <location>
        <begin position="143"/>
        <end position="165"/>
    </location>
</feature>
<comment type="similarity">
    <text evidence="5">Belongs to the SAT4 family.</text>
</comment>
<dbReference type="GeneID" id="63709250"/>
<feature type="transmembrane region" description="Helical" evidence="7">
    <location>
        <begin position="14"/>
        <end position="31"/>
    </location>
</feature>
<evidence type="ECO:0000313" key="9">
    <source>
        <dbReference type="EMBL" id="KXG50269.1"/>
    </source>
</evidence>
<protein>
    <recommendedName>
        <fullName evidence="8">Rhodopsin domain-containing protein</fullName>
    </recommendedName>
</protein>
<dbReference type="InterPro" id="IPR052337">
    <property type="entry name" value="SAT4-like"/>
</dbReference>
<dbReference type="Pfam" id="PF20684">
    <property type="entry name" value="Fung_rhodopsin"/>
    <property type="match status" value="1"/>
</dbReference>
<evidence type="ECO:0000256" key="5">
    <source>
        <dbReference type="ARBA" id="ARBA00038359"/>
    </source>
</evidence>
<feature type="compositionally biased region" description="Basic and acidic residues" evidence="6">
    <location>
        <begin position="318"/>
        <end position="334"/>
    </location>
</feature>
<dbReference type="AlphaFoldDB" id="A0A135LMV4"/>
<keyword evidence="3 7" id="KW-1133">Transmembrane helix</keyword>
<dbReference type="EMBL" id="LHQR01000048">
    <property type="protein sequence ID" value="KXG50269.1"/>
    <property type="molecule type" value="Genomic_DNA"/>
</dbReference>
<evidence type="ECO:0000256" key="2">
    <source>
        <dbReference type="ARBA" id="ARBA00022692"/>
    </source>
</evidence>
<dbReference type="PANTHER" id="PTHR33048:SF152">
    <property type="entry name" value="INTEGRAL MEMBRANE PROTEIN"/>
    <property type="match status" value="1"/>
</dbReference>
<evidence type="ECO:0000256" key="7">
    <source>
        <dbReference type="SAM" id="Phobius"/>
    </source>
</evidence>
<sequence>MAVNALTIETFTEYGIGMLFLLVRLYARLYIGGLRGLGLDDAFAVAGMIFWTMLTVIIYLLGLYGNNIGLNEQTAMLVPESKVADMILGSKLAFMNWIWYICYIWCLKGVLLCLYWKLTSDACIILIPIPILAKLQVPLQRKIILVVMFSSGVFIMICTILRAYYSLSSITNLGTALGWADRECFVAAIVVSLPGIKPLFRNTRWLGSSNRKNSKAPYYNSDGYNVAGSKSGKTKTFVSTPSRNGRFELESVLHTKADRVSEAGSEEYILEGSQGVAGAGHQDPMAIRVTTDIEPAFIYANETPDFATILAIPDEDASDNKDDPDSKQKEQELKDASICHQTYDVVMTALIPKLRPARLLDPTIFRLFHYSHTTWRDSAAAVRQELIELSARWEELGLEGSCPYSPTEAELKQYARDYEDFEAVQALKSWLRNTLDTNSDGWIPNEDWDAAKALHRDAYDEWIQTAKEAEARGEDMTVAKADKMWPFDAR</sequence>
<keyword evidence="10" id="KW-1185">Reference proteome</keyword>
<gene>
    <name evidence="9" type="ORF">PGRI_062360</name>
</gene>
<dbReference type="RefSeq" id="XP_040648805.1">
    <property type="nucleotide sequence ID" value="XM_040793950.1"/>
</dbReference>
<dbReference type="Proteomes" id="UP000070168">
    <property type="component" value="Unassembled WGS sequence"/>
</dbReference>
<dbReference type="STRING" id="5078.A0A135LMV4"/>
<dbReference type="GO" id="GO:0016020">
    <property type="term" value="C:membrane"/>
    <property type="evidence" value="ECO:0007669"/>
    <property type="project" value="UniProtKB-SubCell"/>
</dbReference>
<keyword evidence="2 7" id="KW-0812">Transmembrane</keyword>
<dbReference type="InterPro" id="IPR049326">
    <property type="entry name" value="Rhodopsin_dom_fungi"/>
</dbReference>
<evidence type="ECO:0000256" key="1">
    <source>
        <dbReference type="ARBA" id="ARBA00004141"/>
    </source>
</evidence>
<accession>A0A135LMV4</accession>
<keyword evidence="4 7" id="KW-0472">Membrane</keyword>
<feature type="region of interest" description="Disordered" evidence="6">
    <location>
        <begin position="313"/>
        <end position="334"/>
    </location>
</feature>
<organism evidence="9 10">
    <name type="scientific">Penicillium patulum</name>
    <name type="common">Penicillium griseofulvum</name>
    <dbReference type="NCBI Taxonomy" id="5078"/>
    <lineage>
        <taxon>Eukaryota</taxon>
        <taxon>Fungi</taxon>
        <taxon>Dikarya</taxon>
        <taxon>Ascomycota</taxon>
        <taxon>Pezizomycotina</taxon>
        <taxon>Eurotiomycetes</taxon>
        <taxon>Eurotiomycetidae</taxon>
        <taxon>Eurotiales</taxon>
        <taxon>Aspergillaceae</taxon>
        <taxon>Penicillium</taxon>
    </lineage>
</organism>
<name>A0A135LMV4_PENPA</name>
<evidence type="ECO:0000256" key="3">
    <source>
        <dbReference type="ARBA" id="ARBA00022989"/>
    </source>
</evidence>
<feature type="transmembrane region" description="Helical" evidence="7">
    <location>
        <begin position="43"/>
        <end position="64"/>
    </location>
</feature>
<proteinExistence type="inferred from homology"/>
<evidence type="ECO:0000259" key="8">
    <source>
        <dbReference type="Pfam" id="PF20684"/>
    </source>
</evidence>
<evidence type="ECO:0000256" key="4">
    <source>
        <dbReference type="ARBA" id="ARBA00023136"/>
    </source>
</evidence>